<comment type="subcellular location">
    <subcellularLocation>
        <location evidence="1">Cell membrane</location>
        <topology evidence="1">Peripheral membrane protein</topology>
    </subcellularLocation>
</comment>
<keyword evidence="5" id="KW-0547">Nucleotide-binding</keyword>
<evidence type="ECO:0000256" key="2">
    <source>
        <dbReference type="ARBA" id="ARBA00022448"/>
    </source>
</evidence>
<dbReference type="SUPFAM" id="SSF52540">
    <property type="entry name" value="P-loop containing nucleoside triphosphate hydrolases"/>
    <property type="match status" value="1"/>
</dbReference>
<organism evidence="11 12">
    <name type="scientific">Dendrosporobacter quercicolus</name>
    <dbReference type="NCBI Taxonomy" id="146817"/>
    <lineage>
        <taxon>Bacteria</taxon>
        <taxon>Bacillati</taxon>
        <taxon>Bacillota</taxon>
        <taxon>Negativicutes</taxon>
        <taxon>Selenomonadales</taxon>
        <taxon>Sporomusaceae</taxon>
        <taxon>Dendrosporobacter</taxon>
    </lineage>
</organism>
<dbReference type="FunFam" id="3.40.50.300:FF:000134">
    <property type="entry name" value="Iron-enterobactin ABC transporter ATP-binding protein"/>
    <property type="match status" value="1"/>
</dbReference>
<dbReference type="InterPro" id="IPR051535">
    <property type="entry name" value="Siderophore_ABC-ATPase"/>
</dbReference>
<dbReference type="Pfam" id="PF00005">
    <property type="entry name" value="ABC_tran"/>
    <property type="match status" value="1"/>
</dbReference>
<keyword evidence="6 11" id="KW-0067">ATP-binding</keyword>
<dbReference type="GO" id="GO:0016887">
    <property type="term" value="F:ATP hydrolysis activity"/>
    <property type="evidence" value="ECO:0007669"/>
    <property type="project" value="InterPro"/>
</dbReference>
<dbReference type="EMBL" id="FNHB01000001">
    <property type="protein sequence ID" value="SDL77099.1"/>
    <property type="molecule type" value="Genomic_DNA"/>
</dbReference>
<keyword evidence="7" id="KW-0408">Iron</keyword>
<gene>
    <name evidence="11" type="ORF">SAMN04488502_101784</name>
</gene>
<keyword evidence="3" id="KW-1003">Cell membrane</keyword>
<keyword evidence="12" id="KW-1185">Reference proteome</keyword>
<proteinExistence type="predicted"/>
<dbReference type="OrthoDB" id="9799337at2"/>
<dbReference type="GO" id="GO:0005886">
    <property type="term" value="C:plasma membrane"/>
    <property type="evidence" value="ECO:0007669"/>
    <property type="project" value="UniProtKB-SubCell"/>
</dbReference>
<dbReference type="GO" id="GO:0006826">
    <property type="term" value="P:iron ion transport"/>
    <property type="evidence" value="ECO:0007669"/>
    <property type="project" value="UniProtKB-KW"/>
</dbReference>
<evidence type="ECO:0000313" key="11">
    <source>
        <dbReference type="EMBL" id="SDL77099.1"/>
    </source>
</evidence>
<evidence type="ECO:0000256" key="3">
    <source>
        <dbReference type="ARBA" id="ARBA00022475"/>
    </source>
</evidence>
<evidence type="ECO:0000313" key="12">
    <source>
        <dbReference type="Proteomes" id="UP000214880"/>
    </source>
</evidence>
<dbReference type="InterPro" id="IPR003593">
    <property type="entry name" value="AAA+_ATPase"/>
</dbReference>
<accession>A0A1G9MSA1</accession>
<evidence type="ECO:0000259" key="10">
    <source>
        <dbReference type="PROSITE" id="PS50893"/>
    </source>
</evidence>
<evidence type="ECO:0000256" key="8">
    <source>
        <dbReference type="ARBA" id="ARBA00023065"/>
    </source>
</evidence>
<dbReference type="SMART" id="SM00382">
    <property type="entry name" value="AAA"/>
    <property type="match status" value="1"/>
</dbReference>
<feature type="domain" description="ABC transporter" evidence="10">
    <location>
        <begin position="4"/>
        <end position="240"/>
    </location>
</feature>
<dbReference type="PANTHER" id="PTHR42771">
    <property type="entry name" value="IRON(3+)-HYDROXAMATE IMPORT ATP-BINDING PROTEIN FHUC"/>
    <property type="match status" value="1"/>
</dbReference>
<keyword evidence="2" id="KW-0813">Transport</keyword>
<protein>
    <submittedName>
        <fullName evidence="11">Iron complex transport system ATP-binding protein</fullName>
    </submittedName>
</protein>
<evidence type="ECO:0000256" key="4">
    <source>
        <dbReference type="ARBA" id="ARBA00022496"/>
    </source>
</evidence>
<evidence type="ECO:0000256" key="9">
    <source>
        <dbReference type="ARBA" id="ARBA00023136"/>
    </source>
</evidence>
<dbReference type="InterPro" id="IPR017871">
    <property type="entry name" value="ABC_transporter-like_CS"/>
</dbReference>
<dbReference type="InterPro" id="IPR027417">
    <property type="entry name" value="P-loop_NTPase"/>
</dbReference>
<dbReference type="CDD" id="cd03214">
    <property type="entry name" value="ABC_Iron-Siderophores_B12_Hemin"/>
    <property type="match status" value="1"/>
</dbReference>
<dbReference type="PROSITE" id="PS50893">
    <property type="entry name" value="ABC_TRANSPORTER_2"/>
    <property type="match status" value="1"/>
</dbReference>
<sequence>MHSIATENLAVAYDENLVVDDLDMQIPQGQITAIIGPNGCGKSTVLKAAGRILKPKGGMVYLNGDDIRRLTTKEVAQKMAILPQSPQAPAGLTVGELVAYGRFPHQQGFGNLKPEDKKIILWALAVTRLVEFETTAVDNLSGGQRQRVWIAMALAQQTDLILLDEPTTYLDLAYQLEVLELLYRLNREQSCTIVMVLHDLNLAARFADYMIALRCGDIIKHGTPEEVMTTEVLRETFHIDAEIVKDPRTGRPTCVSYDLIRPVEDSCDICKKVCTSY</sequence>
<dbReference type="RefSeq" id="WP_092068513.1">
    <property type="nucleotide sequence ID" value="NZ_FNHB01000001.1"/>
</dbReference>
<keyword evidence="9" id="KW-0472">Membrane</keyword>
<dbReference type="PANTHER" id="PTHR42771:SF4">
    <property type="entry name" value="IRON(3+)-HYDROXAMATE IMPORT ATP-BINDING PROTEIN FHUC"/>
    <property type="match status" value="1"/>
</dbReference>
<evidence type="ECO:0000256" key="6">
    <source>
        <dbReference type="ARBA" id="ARBA00022840"/>
    </source>
</evidence>
<dbReference type="Gene3D" id="3.40.50.300">
    <property type="entry name" value="P-loop containing nucleotide triphosphate hydrolases"/>
    <property type="match status" value="1"/>
</dbReference>
<evidence type="ECO:0000256" key="7">
    <source>
        <dbReference type="ARBA" id="ARBA00023004"/>
    </source>
</evidence>
<evidence type="ECO:0000256" key="5">
    <source>
        <dbReference type="ARBA" id="ARBA00022741"/>
    </source>
</evidence>
<keyword evidence="4" id="KW-0410">Iron transport</keyword>
<dbReference type="AlphaFoldDB" id="A0A1G9MSA1"/>
<dbReference type="InterPro" id="IPR003439">
    <property type="entry name" value="ABC_transporter-like_ATP-bd"/>
</dbReference>
<evidence type="ECO:0000256" key="1">
    <source>
        <dbReference type="ARBA" id="ARBA00004202"/>
    </source>
</evidence>
<reference evidence="11 12" key="1">
    <citation type="submission" date="2016-10" db="EMBL/GenBank/DDBJ databases">
        <authorList>
            <person name="de Groot N.N."/>
        </authorList>
    </citation>
    <scope>NUCLEOTIDE SEQUENCE [LARGE SCALE GENOMIC DNA]</scope>
    <source>
        <strain evidence="11 12">DSM 1736</strain>
    </source>
</reference>
<dbReference type="Proteomes" id="UP000214880">
    <property type="component" value="Unassembled WGS sequence"/>
</dbReference>
<dbReference type="GO" id="GO:0005524">
    <property type="term" value="F:ATP binding"/>
    <property type="evidence" value="ECO:0007669"/>
    <property type="project" value="UniProtKB-KW"/>
</dbReference>
<dbReference type="PROSITE" id="PS00211">
    <property type="entry name" value="ABC_TRANSPORTER_1"/>
    <property type="match status" value="1"/>
</dbReference>
<keyword evidence="8" id="KW-0406">Ion transport</keyword>
<dbReference type="STRING" id="146817.SAMN04488502_101784"/>
<name>A0A1G9MSA1_9FIRM</name>